<dbReference type="Gene3D" id="2.40.37.10">
    <property type="entry name" value="Lyase, Ornithine Decarboxylase, Chain A, domain 1"/>
    <property type="match status" value="1"/>
</dbReference>
<organism evidence="6 7">
    <name type="scientific">Mariniflexile gromovii</name>
    <dbReference type="NCBI Taxonomy" id="362523"/>
    <lineage>
        <taxon>Bacteria</taxon>
        <taxon>Pseudomonadati</taxon>
        <taxon>Bacteroidota</taxon>
        <taxon>Flavobacteriia</taxon>
        <taxon>Flavobacteriales</taxon>
        <taxon>Flavobacteriaceae</taxon>
        <taxon>Mariniflexile</taxon>
    </lineage>
</organism>
<comment type="cofactor">
    <cofactor evidence="1 4">
        <name>pyridoxal 5'-phosphate</name>
        <dbReference type="ChEBI" id="CHEBI:597326"/>
    </cofactor>
</comment>
<dbReference type="Pfam" id="PF00842">
    <property type="entry name" value="Ala_racemase_C"/>
    <property type="match status" value="1"/>
</dbReference>
<evidence type="ECO:0000259" key="5">
    <source>
        <dbReference type="SMART" id="SM01005"/>
    </source>
</evidence>
<name>A0ABS4BXG9_9FLAO</name>
<dbReference type="InterPro" id="IPR001608">
    <property type="entry name" value="Ala_racemase_N"/>
</dbReference>
<dbReference type="Proteomes" id="UP000670776">
    <property type="component" value="Unassembled WGS sequence"/>
</dbReference>
<comment type="function">
    <text evidence="4">Catalyzes the interconversion of L-alanine and D-alanine. May also act on other amino acids.</text>
</comment>
<feature type="binding site" evidence="4">
    <location>
        <position position="313"/>
    </location>
    <ligand>
        <name>substrate</name>
    </ligand>
</feature>
<feature type="domain" description="Alanine racemase C-terminal" evidence="5">
    <location>
        <begin position="243"/>
        <end position="367"/>
    </location>
</feature>
<dbReference type="PANTHER" id="PTHR30511:SF0">
    <property type="entry name" value="ALANINE RACEMASE, CATABOLIC-RELATED"/>
    <property type="match status" value="1"/>
</dbReference>
<evidence type="ECO:0000256" key="4">
    <source>
        <dbReference type="HAMAP-Rule" id="MF_01201"/>
    </source>
</evidence>
<dbReference type="InterPro" id="IPR009006">
    <property type="entry name" value="Ala_racemase/Decarboxylase_C"/>
</dbReference>
<comment type="caution">
    <text evidence="6">The sequence shown here is derived from an EMBL/GenBank/DDBJ whole genome shotgun (WGS) entry which is preliminary data.</text>
</comment>
<dbReference type="EC" id="5.1.1.1" evidence="4"/>
<keyword evidence="7" id="KW-1185">Reference proteome</keyword>
<dbReference type="GO" id="GO:0008784">
    <property type="term" value="F:alanine racemase activity"/>
    <property type="evidence" value="ECO:0007669"/>
    <property type="project" value="UniProtKB-EC"/>
</dbReference>
<protein>
    <recommendedName>
        <fullName evidence="4">Alanine racemase</fullName>
        <ecNumber evidence="4">5.1.1.1</ecNumber>
    </recommendedName>
</protein>
<feature type="active site" description="Proton acceptor; specific for L-alanine" evidence="4">
    <location>
        <position position="264"/>
    </location>
</feature>
<keyword evidence="2 4" id="KW-0663">Pyridoxal phosphate</keyword>
<dbReference type="InterPro" id="IPR000821">
    <property type="entry name" value="Ala_racemase"/>
</dbReference>
<dbReference type="Pfam" id="PF01168">
    <property type="entry name" value="Ala_racemase_N"/>
    <property type="match status" value="1"/>
</dbReference>
<feature type="binding site" evidence="4">
    <location>
        <position position="136"/>
    </location>
    <ligand>
        <name>substrate</name>
    </ligand>
</feature>
<dbReference type="InterPro" id="IPR029066">
    <property type="entry name" value="PLP-binding_barrel"/>
</dbReference>
<dbReference type="PRINTS" id="PR00992">
    <property type="entry name" value="ALARACEMASE"/>
</dbReference>
<dbReference type="SMART" id="SM01005">
    <property type="entry name" value="Ala_racemase_C"/>
    <property type="match status" value="1"/>
</dbReference>
<dbReference type="Gene3D" id="3.20.20.10">
    <property type="entry name" value="Alanine racemase"/>
    <property type="match status" value="1"/>
</dbReference>
<evidence type="ECO:0000256" key="1">
    <source>
        <dbReference type="ARBA" id="ARBA00001933"/>
    </source>
</evidence>
<dbReference type="PANTHER" id="PTHR30511">
    <property type="entry name" value="ALANINE RACEMASE"/>
    <property type="match status" value="1"/>
</dbReference>
<comment type="similarity">
    <text evidence="4">Belongs to the alanine racemase family.</text>
</comment>
<feature type="modified residue" description="N6-(pyridoxal phosphate)lysine" evidence="4">
    <location>
        <position position="38"/>
    </location>
</feature>
<evidence type="ECO:0000256" key="2">
    <source>
        <dbReference type="ARBA" id="ARBA00022898"/>
    </source>
</evidence>
<gene>
    <name evidence="6" type="primary">alr</name>
    <name evidence="6" type="ORF">J8H85_15740</name>
</gene>
<dbReference type="RefSeq" id="WP_209656199.1">
    <property type="nucleotide sequence ID" value="NZ_JAGJCB010000019.1"/>
</dbReference>
<evidence type="ECO:0000313" key="6">
    <source>
        <dbReference type="EMBL" id="MBP0905286.1"/>
    </source>
</evidence>
<evidence type="ECO:0000313" key="7">
    <source>
        <dbReference type="Proteomes" id="UP000670776"/>
    </source>
</evidence>
<proteinExistence type="inferred from homology"/>
<comment type="catalytic activity">
    <reaction evidence="4">
        <text>L-alanine = D-alanine</text>
        <dbReference type="Rhea" id="RHEA:20249"/>
        <dbReference type="ChEBI" id="CHEBI:57416"/>
        <dbReference type="ChEBI" id="CHEBI:57972"/>
        <dbReference type="EC" id="5.1.1.1"/>
    </reaction>
</comment>
<comment type="pathway">
    <text evidence="4">Amino-acid biosynthesis; D-alanine biosynthesis; D-alanine from L-alanine: step 1/1.</text>
</comment>
<dbReference type="HAMAP" id="MF_01201">
    <property type="entry name" value="Ala_racemase"/>
    <property type="match status" value="1"/>
</dbReference>
<dbReference type="SUPFAM" id="SSF51419">
    <property type="entry name" value="PLP-binding barrel"/>
    <property type="match status" value="1"/>
</dbReference>
<keyword evidence="3 4" id="KW-0413">Isomerase</keyword>
<dbReference type="EMBL" id="JAGJCB010000019">
    <property type="protein sequence ID" value="MBP0905286.1"/>
    <property type="molecule type" value="Genomic_DNA"/>
</dbReference>
<dbReference type="InterPro" id="IPR011079">
    <property type="entry name" value="Ala_racemase_C"/>
</dbReference>
<dbReference type="NCBIfam" id="TIGR00492">
    <property type="entry name" value="alr"/>
    <property type="match status" value="1"/>
</dbReference>
<accession>A0ABS4BXG9</accession>
<dbReference type="SUPFAM" id="SSF50621">
    <property type="entry name" value="Alanine racemase C-terminal domain-like"/>
    <property type="match status" value="1"/>
</dbReference>
<evidence type="ECO:0000256" key="3">
    <source>
        <dbReference type="ARBA" id="ARBA00023235"/>
    </source>
</evidence>
<dbReference type="CDD" id="cd00430">
    <property type="entry name" value="PLPDE_III_AR"/>
    <property type="match status" value="1"/>
</dbReference>
<sequence length="369" mass="41131">MPKAQETVLEIDLKALKHNFDHLKSRLNSNTKFMAVVKAFAYGSDACELANYLQNQAVDYFAVAFVHEGVKLREAGITKPILVLHPQAANFKILIDNCLEPNLYNAKILNEFIAIASTEKLNHYPIHIKFNTGLNRLGFSENEVNTVVSKVKETSAVKIQSVFSHLAASEDLNERDFTLNQIEKFKNITEALTKAMGYKPLLHICNTSGILNYSEAHFDMVRSGIGMYGFGNSEKENKNFKPIGTLKTIISQIHEINKGESVGYNRAFKTDAFLRTATLPIGHADGIGRQYGKGKGYVIINNQKAYIIGNVCMDMIMVNVTDFDCKEGDEVIVFGPNNTAENLAETANTISYELITGISQRVKRVFIGY</sequence>
<reference evidence="6 7" key="1">
    <citation type="submission" date="2021-04" db="EMBL/GenBank/DDBJ databases">
        <title>Mariniflexile gromovii gen. nov., sp. nov., a gliding bacterium isolated from the sea urchin Strongylocentrotus intermedius.</title>
        <authorList>
            <person name="Ko S."/>
            <person name="Le V."/>
            <person name="Ahn C.-Y."/>
            <person name="Oh H.-M."/>
        </authorList>
    </citation>
    <scope>NUCLEOTIDE SEQUENCE [LARGE SCALE GENOMIC DNA]</scope>
    <source>
        <strain evidence="6 7">KCTC 12570</strain>
    </source>
</reference>
<feature type="active site" description="Proton acceptor; specific for D-alanine" evidence="4">
    <location>
        <position position="38"/>
    </location>
</feature>